<evidence type="ECO:0000313" key="3">
    <source>
        <dbReference type="Proteomes" id="UP000251956"/>
    </source>
</evidence>
<dbReference type="PANTHER" id="PTHR12110">
    <property type="entry name" value="HYDROXYPYRUVATE ISOMERASE"/>
    <property type="match status" value="1"/>
</dbReference>
<comment type="caution">
    <text evidence="2">The sequence shown here is derived from an EMBL/GenBank/DDBJ whole genome shotgun (WGS) entry which is preliminary data.</text>
</comment>
<proteinExistence type="predicted"/>
<dbReference type="InterPro" id="IPR050312">
    <property type="entry name" value="IolE/XylAMocC-like"/>
</dbReference>
<dbReference type="Gene3D" id="3.20.20.150">
    <property type="entry name" value="Divalent-metal-dependent TIM barrel enzymes"/>
    <property type="match status" value="1"/>
</dbReference>
<dbReference type="SUPFAM" id="SSF51658">
    <property type="entry name" value="Xylose isomerase-like"/>
    <property type="match status" value="1"/>
</dbReference>
<name>A0A330GSQ1_9HYPH</name>
<keyword evidence="3" id="KW-1185">Reference proteome</keyword>
<organism evidence="2 3">
    <name type="scientific">Mesorhizobium atlanticum</name>
    <dbReference type="NCBI Taxonomy" id="2233532"/>
    <lineage>
        <taxon>Bacteria</taxon>
        <taxon>Pseudomonadati</taxon>
        <taxon>Pseudomonadota</taxon>
        <taxon>Alphaproteobacteria</taxon>
        <taxon>Hyphomicrobiales</taxon>
        <taxon>Phyllobacteriaceae</taxon>
        <taxon>Mesorhizobium</taxon>
    </lineage>
</organism>
<evidence type="ECO:0000313" key="2">
    <source>
        <dbReference type="EMBL" id="RAZ72350.1"/>
    </source>
</evidence>
<sequence length="400" mass="44146">MPQDDTSADARCQALFTLPESLGRRRSCRERGRDSNCRGCPSGRKDRIVKGSLTKAIHGLDWRSRIENLPPTIRGRLAERAETAPLFAHAYAFHLNLRFGGMTPLDLAAFAHGQGLRGIKIHVSDGEHASLEAMSHGELQAFGEKATEAGLEIHVETSTTAPDGLSDAVQRALAVNATSLRCYPLYEGHVSEIIDWTIDDLRRLRRFDPAGRLRVTLEQHEDLTSDELARIVQEVANPNLSLLFDFANMINAHESPLAALMRQAAHITDVHIKDCTIQPDRGGWAHLACATGQGELPIHAMLVELLLLGEAKPQVLAFGLEEEEGYFAPALRWPSQEADPFIAARTPSFTDPGSSNLAQRLKQESMAAHTQVRTVRSILEDIAREALNHEDRGNVRTHLP</sequence>
<feature type="domain" description="Xylose isomerase-like TIM barrel" evidence="1">
    <location>
        <begin position="130"/>
        <end position="305"/>
    </location>
</feature>
<dbReference type="Proteomes" id="UP000251956">
    <property type="component" value="Unassembled WGS sequence"/>
</dbReference>
<dbReference type="EMBL" id="QMBQ01000011">
    <property type="protein sequence ID" value="RAZ72350.1"/>
    <property type="molecule type" value="Genomic_DNA"/>
</dbReference>
<dbReference type="Pfam" id="PF01261">
    <property type="entry name" value="AP_endonuc_2"/>
    <property type="match status" value="1"/>
</dbReference>
<gene>
    <name evidence="2" type="ORF">DPM35_28795</name>
</gene>
<dbReference type="AlphaFoldDB" id="A0A330GSQ1"/>
<dbReference type="PANTHER" id="PTHR12110:SF53">
    <property type="entry name" value="BLR5974 PROTEIN"/>
    <property type="match status" value="1"/>
</dbReference>
<reference evidence="3" key="1">
    <citation type="submission" date="2018-06" db="EMBL/GenBank/DDBJ databases">
        <authorList>
            <person name="Helene L.C."/>
            <person name="Dall'Agnol R."/>
            <person name="Delamuta J.R."/>
            <person name="Hungria M."/>
        </authorList>
    </citation>
    <scope>NUCLEOTIDE SEQUENCE [LARGE SCALE GENOMIC DNA]</scope>
    <source>
        <strain evidence="3">CNPSo 3140</strain>
    </source>
</reference>
<accession>A0A330GSQ1</accession>
<dbReference type="InterPro" id="IPR036237">
    <property type="entry name" value="Xyl_isomerase-like_sf"/>
</dbReference>
<evidence type="ECO:0000259" key="1">
    <source>
        <dbReference type="Pfam" id="PF01261"/>
    </source>
</evidence>
<protein>
    <recommendedName>
        <fullName evidence="1">Xylose isomerase-like TIM barrel domain-containing protein</fullName>
    </recommendedName>
</protein>
<reference evidence="2 3" key="2">
    <citation type="submission" date="2018-07" db="EMBL/GenBank/DDBJ databases">
        <title>Diversity of Mesorhizobium strains in Brazil.</title>
        <authorList>
            <person name="Helene L.C.F."/>
            <person name="Dall'Agnol R."/>
            <person name="Delamuta J.R.M."/>
            <person name="Hungria M."/>
        </authorList>
    </citation>
    <scope>NUCLEOTIDE SEQUENCE [LARGE SCALE GENOMIC DNA]</scope>
    <source>
        <strain evidence="2 3">CNPSo 3140</strain>
    </source>
</reference>
<dbReference type="InterPro" id="IPR013022">
    <property type="entry name" value="Xyl_isomerase-like_TIM-brl"/>
</dbReference>